<evidence type="ECO:0000313" key="2">
    <source>
        <dbReference type="Proteomes" id="UP000001307"/>
    </source>
</evidence>
<accession>E4XP41</accession>
<gene>
    <name evidence="1" type="ORF">GSOID_T00016802001</name>
</gene>
<evidence type="ECO:0000313" key="1">
    <source>
        <dbReference type="EMBL" id="CBY11629.1"/>
    </source>
</evidence>
<organism evidence="1">
    <name type="scientific">Oikopleura dioica</name>
    <name type="common">Tunicate</name>
    <dbReference type="NCBI Taxonomy" id="34765"/>
    <lineage>
        <taxon>Eukaryota</taxon>
        <taxon>Metazoa</taxon>
        <taxon>Chordata</taxon>
        <taxon>Tunicata</taxon>
        <taxon>Appendicularia</taxon>
        <taxon>Copelata</taxon>
        <taxon>Oikopleuridae</taxon>
        <taxon>Oikopleura</taxon>
    </lineage>
</organism>
<dbReference type="AlphaFoldDB" id="E4XP41"/>
<dbReference type="InParanoid" id="E4XP41"/>
<keyword evidence="2" id="KW-1185">Reference proteome</keyword>
<dbReference type="Proteomes" id="UP000001307">
    <property type="component" value="Unassembled WGS sequence"/>
</dbReference>
<proteinExistence type="predicted"/>
<name>E4XP41_OIKDI</name>
<protein>
    <submittedName>
        <fullName evidence="1">Uncharacterized protein</fullName>
    </submittedName>
</protein>
<sequence length="127" mass="14905">MNSSDKTKIGSPAFIVKSIHKRHRREFLKNGKSKLLWQQIVKDKKTLREYASAMDVLSRNWEKDGDGVSRTEWCRRKLTDYIQKRHAKFCKQHADTEIQPLPANQKLKVLDVGRRVFTVLCQLLRIA</sequence>
<reference evidence="1" key="1">
    <citation type="journal article" date="2010" name="Science">
        <title>Plasticity of animal genome architecture unmasked by rapid evolution of a pelagic tunicate.</title>
        <authorList>
            <person name="Denoeud F."/>
            <person name="Henriet S."/>
            <person name="Mungpakdee S."/>
            <person name="Aury J.M."/>
            <person name="Da Silva C."/>
            <person name="Brinkmann H."/>
            <person name="Mikhaleva J."/>
            <person name="Olsen L.C."/>
            <person name="Jubin C."/>
            <person name="Canestro C."/>
            <person name="Bouquet J.M."/>
            <person name="Danks G."/>
            <person name="Poulain J."/>
            <person name="Campsteijn C."/>
            <person name="Adamski M."/>
            <person name="Cross I."/>
            <person name="Yadetie F."/>
            <person name="Muffato M."/>
            <person name="Louis A."/>
            <person name="Butcher S."/>
            <person name="Tsagkogeorga G."/>
            <person name="Konrad A."/>
            <person name="Singh S."/>
            <person name="Jensen M.F."/>
            <person name="Cong E.H."/>
            <person name="Eikeseth-Otteraa H."/>
            <person name="Noel B."/>
            <person name="Anthouard V."/>
            <person name="Porcel B.M."/>
            <person name="Kachouri-Lafond R."/>
            <person name="Nishino A."/>
            <person name="Ugolini M."/>
            <person name="Chourrout P."/>
            <person name="Nishida H."/>
            <person name="Aasland R."/>
            <person name="Huzurbazar S."/>
            <person name="Westhof E."/>
            <person name="Delsuc F."/>
            <person name="Lehrach H."/>
            <person name="Reinhardt R."/>
            <person name="Weissenbach J."/>
            <person name="Roy S.W."/>
            <person name="Artiguenave F."/>
            <person name="Postlethwait J.H."/>
            <person name="Manak J.R."/>
            <person name="Thompson E.M."/>
            <person name="Jaillon O."/>
            <person name="Du Pasquier L."/>
            <person name="Boudinot P."/>
            <person name="Liberles D.A."/>
            <person name="Volff J.N."/>
            <person name="Philippe H."/>
            <person name="Lenhard B."/>
            <person name="Roest Crollius H."/>
            <person name="Wincker P."/>
            <person name="Chourrout D."/>
        </authorList>
    </citation>
    <scope>NUCLEOTIDE SEQUENCE [LARGE SCALE GENOMIC DNA]</scope>
</reference>
<dbReference type="EMBL" id="FN653089">
    <property type="protein sequence ID" value="CBY11629.1"/>
    <property type="molecule type" value="Genomic_DNA"/>
</dbReference>